<dbReference type="EMBL" id="HBUF01528212">
    <property type="protein sequence ID" value="CAG6750881.1"/>
    <property type="molecule type" value="Transcribed_RNA"/>
</dbReference>
<evidence type="ECO:0000313" key="1">
    <source>
        <dbReference type="EMBL" id="CAG6750878.1"/>
    </source>
</evidence>
<dbReference type="AlphaFoldDB" id="A0A8D8ZN92"/>
<accession>A0A8D8ZN92</accession>
<proteinExistence type="predicted"/>
<organism evidence="1">
    <name type="scientific">Cacopsylla melanoneura</name>
    <dbReference type="NCBI Taxonomy" id="428564"/>
    <lineage>
        <taxon>Eukaryota</taxon>
        <taxon>Metazoa</taxon>
        <taxon>Ecdysozoa</taxon>
        <taxon>Arthropoda</taxon>
        <taxon>Hexapoda</taxon>
        <taxon>Insecta</taxon>
        <taxon>Pterygota</taxon>
        <taxon>Neoptera</taxon>
        <taxon>Paraneoptera</taxon>
        <taxon>Hemiptera</taxon>
        <taxon>Sternorrhyncha</taxon>
        <taxon>Psylloidea</taxon>
        <taxon>Psyllidae</taxon>
        <taxon>Psyllinae</taxon>
        <taxon>Cacopsylla</taxon>
    </lineage>
</organism>
<dbReference type="EMBL" id="HBUF01528211">
    <property type="protein sequence ID" value="CAG6750880.1"/>
    <property type="molecule type" value="Transcribed_RNA"/>
</dbReference>
<protein>
    <submittedName>
        <fullName evidence="1">Uncharacterized protein</fullName>
    </submittedName>
</protein>
<sequence>MSVKESVSLRATTVTVKECVCFFLSVCRPLIEILLGMVGGAGRSLKVSVSCELVIQSAPRGGEVTGRGGWEQGAARVFPVQVVYHGFVVGLANVVVTFIDLGSWPR</sequence>
<name>A0A8D8ZN92_9HEMI</name>
<reference evidence="1" key="1">
    <citation type="submission" date="2021-05" db="EMBL/GenBank/DDBJ databases">
        <authorList>
            <person name="Alioto T."/>
            <person name="Alioto T."/>
            <person name="Gomez Garrido J."/>
        </authorList>
    </citation>
    <scope>NUCLEOTIDE SEQUENCE</scope>
</reference>
<dbReference type="EMBL" id="HBUF01528210">
    <property type="protein sequence ID" value="CAG6750879.1"/>
    <property type="molecule type" value="Transcribed_RNA"/>
</dbReference>
<dbReference type="EMBL" id="HBUF01528208">
    <property type="protein sequence ID" value="CAG6750877.1"/>
    <property type="molecule type" value="Transcribed_RNA"/>
</dbReference>
<dbReference type="EMBL" id="HBUF01528209">
    <property type="protein sequence ID" value="CAG6750878.1"/>
    <property type="molecule type" value="Transcribed_RNA"/>
</dbReference>